<dbReference type="InterPro" id="IPR023375">
    <property type="entry name" value="ADC_dom_sf"/>
</dbReference>
<proteinExistence type="predicted"/>
<dbReference type="GO" id="GO:0016829">
    <property type="term" value="F:lyase activity"/>
    <property type="evidence" value="ECO:0007669"/>
    <property type="project" value="InterPro"/>
</dbReference>
<evidence type="ECO:0000313" key="2">
    <source>
        <dbReference type="Proteomes" id="UP001205919"/>
    </source>
</evidence>
<dbReference type="SUPFAM" id="SSF160104">
    <property type="entry name" value="Acetoacetate decarboxylase-like"/>
    <property type="match status" value="1"/>
</dbReference>
<reference evidence="1 2" key="1">
    <citation type="submission" date="2022-06" db="EMBL/GenBank/DDBJ databases">
        <title>Isolation of gut microbiota from human fecal samples.</title>
        <authorList>
            <person name="Pamer E.G."/>
            <person name="Barat B."/>
            <person name="Waligurski E."/>
            <person name="Medina S."/>
            <person name="Paddock L."/>
            <person name="Mostad J."/>
        </authorList>
    </citation>
    <scope>NUCLEOTIDE SEQUENCE [LARGE SCALE GENOMIC DNA]</scope>
    <source>
        <strain evidence="1 2">DFI.9.90</strain>
    </source>
</reference>
<keyword evidence="2" id="KW-1185">Reference proteome</keyword>
<comment type="caution">
    <text evidence="1">The sequence shown here is derived from an EMBL/GenBank/DDBJ whole genome shotgun (WGS) entry which is preliminary data.</text>
</comment>
<gene>
    <name evidence="1" type="ORF">NE630_00985</name>
</gene>
<dbReference type="RefSeq" id="WP_256181182.1">
    <property type="nucleotide sequence ID" value="NZ_JANFYT010000002.1"/>
</dbReference>
<accession>A0AAW5K2M0</accession>
<evidence type="ECO:0000313" key="1">
    <source>
        <dbReference type="EMBL" id="MCQ4812993.1"/>
    </source>
</evidence>
<dbReference type="Proteomes" id="UP001205919">
    <property type="component" value="Unassembled WGS sequence"/>
</dbReference>
<dbReference type="AlphaFoldDB" id="A0AAW5K2M0"/>
<protein>
    <submittedName>
        <fullName evidence="1">Acetoacetate decarboxylase family protein</fullName>
    </submittedName>
</protein>
<organism evidence="1 2">
    <name type="scientific">Cloacibacillus evryensis</name>
    <dbReference type="NCBI Taxonomy" id="508460"/>
    <lineage>
        <taxon>Bacteria</taxon>
        <taxon>Thermotogati</taxon>
        <taxon>Synergistota</taxon>
        <taxon>Synergistia</taxon>
        <taxon>Synergistales</taxon>
        <taxon>Synergistaceae</taxon>
        <taxon>Cloacibacillus</taxon>
    </lineage>
</organism>
<dbReference type="Pfam" id="PF06314">
    <property type="entry name" value="ADC"/>
    <property type="match status" value="1"/>
</dbReference>
<name>A0AAW5K2M0_9BACT</name>
<dbReference type="InterPro" id="IPR010451">
    <property type="entry name" value="Acetoacetate_decarboxylase"/>
</dbReference>
<dbReference type="EMBL" id="JANFYT010000002">
    <property type="protein sequence ID" value="MCQ4812993.1"/>
    <property type="molecule type" value="Genomic_DNA"/>
</dbReference>
<dbReference type="Gene3D" id="2.40.400.10">
    <property type="entry name" value="Acetoacetate decarboxylase-like"/>
    <property type="match status" value="1"/>
</dbReference>
<sequence>MSEFIIANGTNNPVQAPLVPTNVVPYSNHNSMTVYVICEVPERIVRKHLAPTPFEYVSNRCMIYVNDFSESEKLPYMDSAILFEVKYKSIIGALYMYEWEDNDIAIATGRMWGYPKKYADIQLSRRGNIVKGTTIRKGATLIDIEADLSSSASKTEKPKTFPHLNLLTIPNPDGKSILMQKVTLRDNSSTCKTISDTACKVKISLNSSDNDPLGDFTPLKVLGGGFSVTDFAATEENGWAKIIDTII</sequence>